<comment type="similarity">
    <text evidence="2 11">Belongs to the bacterial histone-like protein family.</text>
</comment>
<dbReference type="Gene3D" id="4.10.520.10">
    <property type="entry name" value="IHF-like DNA-binding proteins"/>
    <property type="match status" value="1"/>
</dbReference>
<dbReference type="SUPFAM" id="SSF47729">
    <property type="entry name" value="IHF-like DNA-binding proteins"/>
    <property type="match status" value="1"/>
</dbReference>
<evidence type="ECO:0000256" key="3">
    <source>
        <dbReference type="ARBA" id="ARBA00011738"/>
    </source>
</evidence>
<reference evidence="13 14" key="1">
    <citation type="submission" date="2024-08" db="EMBL/GenBank/DDBJ databases">
        <title>Whole-genome sequencing of halo(alkali)philic microorganisms from hypersaline lakes.</title>
        <authorList>
            <person name="Sorokin D.Y."/>
            <person name="Merkel A.Y."/>
            <person name="Messina E."/>
            <person name="Yakimov M."/>
        </authorList>
    </citation>
    <scope>NUCLEOTIDE SEQUENCE [LARGE SCALE GENOMIC DNA]</scope>
    <source>
        <strain evidence="13 14">AB-hyl4</strain>
    </source>
</reference>
<evidence type="ECO:0000256" key="12">
    <source>
        <dbReference type="SAM" id="MobiDB-lite"/>
    </source>
</evidence>
<feature type="region of interest" description="Disordered" evidence="12">
    <location>
        <begin position="68"/>
        <end position="88"/>
    </location>
</feature>
<evidence type="ECO:0000256" key="11">
    <source>
        <dbReference type="RuleBase" id="RU003939"/>
    </source>
</evidence>
<keyword evidence="7 13" id="KW-0238">DNA-binding</keyword>
<dbReference type="PANTHER" id="PTHR33175">
    <property type="entry name" value="DNA-BINDING PROTEIN HU"/>
    <property type="match status" value="1"/>
</dbReference>
<comment type="subunit">
    <text evidence="3">Homodimer.</text>
</comment>
<evidence type="ECO:0000313" key="14">
    <source>
        <dbReference type="Proteomes" id="UP001575105"/>
    </source>
</evidence>
<proteinExistence type="inferred from homology"/>
<evidence type="ECO:0000256" key="8">
    <source>
        <dbReference type="ARBA" id="ARBA00033120"/>
    </source>
</evidence>
<name>A0ABV4U3U5_9BACT</name>
<evidence type="ECO:0000256" key="10">
    <source>
        <dbReference type="ARBA" id="ARBA00046140"/>
    </source>
</evidence>
<keyword evidence="6" id="KW-0426">Late protein</keyword>
<sequence>MAKTATKTAKPPTKSQIHAELAEKTGLAKKDVASVFDELEALIAKNLKPRGPQAFTVPGLMKIVVNKKPATKAREGRNPATGEPMMFKAKPARKVVKVRPLKNLKEMI</sequence>
<protein>
    <recommendedName>
        <fullName evidence="4">Viral histone-like protein</fullName>
    </recommendedName>
    <alternativeName>
        <fullName evidence="9">DNA-binding protein pA104R</fullName>
    </alternativeName>
    <alternativeName>
        <fullName evidence="8">pA104R</fullName>
    </alternativeName>
</protein>
<dbReference type="Proteomes" id="UP001575105">
    <property type="component" value="Unassembled WGS sequence"/>
</dbReference>
<evidence type="ECO:0000256" key="9">
    <source>
        <dbReference type="ARBA" id="ARBA00033227"/>
    </source>
</evidence>
<organism evidence="13 14">
    <name type="scientific">Natronomicrosphaera hydrolytica</name>
    <dbReference type="NCBI Taxonomy" id="3242702"/>
    <lineage>
        <taxon>Bacteria</taxon>
        <taxon>Pseudomonadati</taxon>
        <taxon>Planctomycetota</taxon>
        <taxon>Phycisphaerae</taxon>
        <taxon>Phycisphaerales</taxon>
        <taxon>Phycisphaeraceae</taxon>
        <taxon>Natronomicrosphaera</taxon>
    </lineage>
</organism>
<dbReference type="RefSeq" id="WP_425345198.1">
    <property type="nucleotide sequence ID" value="NZ_JBGUBD010000004.1"/>
</dbReference>
<dbReference type="InterPro" id="IPR000119">
    <property type="entry name" value="Hist_DNA-bd"/>
</dbReference>
<evidence type="ECO:0000256" key="7">
    <source>
        <dbReference type="ARBA" id="ARBA00023125"/>
    </source>
</evidence>
<evidence type="ECO:0000256" key="2">
    <source>
        <dbReference type="ARBA" id="ARBA00010529"/>
    </source>
</evidence>
<evidence type="ECO:0000256" key="6">
    <source>
        <dbReference type="ARBA" id="ARBA00022921"/>
    </source>
</evidence>
<evidence type="ECO:0000256" key="5">
    <source>
        <dbReference type="ARBA" id="ARBA00022705"/>
    </source>
</evidence>
<dbReference type="CDD" id="cd13834">
    <property type="entry name" value="HU_like"/>
    <property type="match status" value="1"/>
</dbReference>
<dbReference type="PANTHER" id="PTHR33175:SF13">
    <property type="entry name" value="HISTONE-LIKE PROTEIN"/>
    <property type="match status" value="1"/>
</dbReference>
<evidence type="ECO:0000256" key="1">
    <source>
        <dbReference type="ARBA" id="ARBA00004328"/>
    </source>
</evidence>
<dbReference type="InterPro" id="IPR010992">
    <property type="entry name" value="IHF-like_DNA-bd_dom_sf"/>
</dbReference>
<keyword evidence="5" id="KW-0235">DNA replication</keyword>
<evidence type="ECO:0000313" key="13">
    <source>
        <dbReference type="EMBL" id="MFA9478275.1"/>
    </source>
</evidence>
<accession>A0ABV4U3U5</accession>
<comment type="function">
    <text evidence="10">DNA-binding protein that plays a critical role in nucleoid compaction, genome replication and DNA replication and transcription. Binds to both ssDNA and dsDNA with a binding site covering about 15 nucleotides. Displays DNA-supercoiling activity only when associated with the viral DNA topoisomerase 2.</text>
</comment>
<gene>
    <name evidence="13" type="ORF">ACERK3_08200</name>
</gene>
<keyword evidence="14" id="KW-1185">Reference proteome</keyword>
<dbReference type="Pfam" id="PF00216">
    <property type="entry name" value="Bac_DNA_binding"/>
    <property type="match status" value="1"/>
</dbReference>
<evidence type="ECO:0000256" key="4">
    <source>
        <dbReference type="ARBA" id="ARBA00016145"/>
    </source>
</evidence>
<dbReference type="EMBL" id="JBGUBD010000004">
    <property type="protein sequence ID" value="MFA9478275.1"/>
    <property type="molecule type" value="Genomic_DNA"/>
</dbReference>
<dbReference type="GO" id="GO:0003677">
    <property type="term" value="F:DNA binding"/>
    <property type="evidence" value="ECO:0007669"/>
    <property type="project" value="UniProtKB-KW"/>
</dbReference>
<comment type="subcellular location">
    <subcellularLocation>
        <location evidence="1">Virion</location>
    </subcellularLocation>
</comment>
<dbReference type="SMART" id="SM00411">
    <property type="entry name" value="BHL"/>
    <property type="match status" value="1"/>
</dbReference>
<comment type="caution">
    <text evidence="13">The sequence shown here is derived from an EMBL/GenBank/DDBJ whole genome shotgun (WGS) entry which is preliminary data.</text>
</comment>